<evidence type="ECO:0000256" key="3">
    <source>
        <dbReference type="ARBA" id="ARBA00022833"/>
    </source>
</evidence>
<dbReference type="Pfam" id="PF22697">
    <property type="entry name" value="SOS1_NGEF_PH"/>
    <property type="match status" value="1"/>
</dbReference>
<evidence type="ECO:0000256" key="5">
    <source>
        <dbReference type="SAM" id="MobiDB-lite"/>
    </source>
</evidence>
<dbReference type="InterPro" id="IPR011993">
    <property type="entry name" value="PH-like_dom_sf"/>
</dbReference>
<dbReference type="InterPro" id="IPR000306">
    <property type="entry name" value="Znf_FYVE"/>
</dbReference>
<dbReference type="PROSITE" id="PS50178">
    <property type="entry name" value="ZF_FYVE"/>
    <property type="match status" value="1"/>
</dbReference>
<evidence type="ECO:0000313" key="8">
    <source>
        <dbReference type="EMBL" id="UYV72658.1"/>
    </source>
</evidence>
<dbReference type="InterPro" id="IPR037871">
    <property type="entry name" value="PH_Phafin"/>
</dbReference>
<protein>
    <submittedName>
        <fullName evidence="8">PLEKHF2</fullName>
    </submittedName>
</protein>
<feature type="domain" description="PH" evidence="6">
    <location>
        <begin position="40"/>
        <end position="136"/>
    </location>
</feature>
<feature type="compositionally biased region" description="Polar residues" evidence="5">
    <location>
        <begin position="260"/>
        <end position="278"/>
    </location>
</feature>
<dbReference type="EMBL" id="CP092872">
    <property type="protein sequence ID" value="UYV72658.1"/>
    <property type="molecule type" value="Genomic_DNA"/>
</dbReference>
<keyword evidence="9" id="KW-1185">Reference proteome</keyword>
<dbReference type="Proteomes" id="UP001235939">
    <property type="component" value="Chromosome 10"/>
</dbReference>
<feature type="domain" description="FYVE-type" evidence="7">
    <location>
        <begin position="157"/>
        <end position="217"/>
    </location>
</feature>
<keyword evidence="3" id="KW-0862">Zinc</keyword>
<evidence type="ECO:0000256" key="4">
    <source>
        <dbReference type="PROSITE-ProRule" id="PRU00091"/>
    </source>
</evidence>
<evidence type="ECO:0000259" key="7">
    <source>
        <dbReference type="PROSITE" id="PS50178"/>
    </source>
</evidence>
<evidence type="ECO:0000256" key="1">
    <source>
        <dbReference type="ARBA" id="ARBA00022723"/>
    </source>
</evidence>
<dbReference type="PANTHER" id="PTHR46280">
    <property type="entry name" value="PLECKSTRIN HOMOLOGY DOMAIN-CONTAINING FAMILY F MEMBER 2-RELATED"/>
    <property type="match status" value="1"/>
</dbReference>
<dbReference type="Pfam" id="PF01363">
    <property type="entry name" value="FYVE"/>
    <property type="match status" value="1"/>
</dbReference>
<dbReference type="InterPro" id="IPR001849">
    <property type="entry name" value="PH_domain"/>
</dbReference>
<proteinExistence type="predicted"/>
<dbReference type="SMART" id="SM00233">
    <property type="entry name" value="PH"/>
    <property type="match status" value="1"/>
</dbReference>
<name>A0ABY6KY99_9ARAC</name>
<dbReference type="InterPro" id="IPR017455">
    <property type="entry name" value="Znf_FYVE-rel"/>
</dbReference>
<dbReference type="InterPro" id="IPR051765">
    <property type="entry name" value="PH_domain-containing_F"/>
</dbReference>
<sequence length="294" mass="32454">MVERIADSEENLLRIADVESSFAGGVNEVFVQPLAKPGRVLIGEGVLTKMCRKKPKPRQFYLFNDILVYGDIIMSKKAYIKQRILPLEDITVEDLADDGVMKHGWLIRTPSKSFAVYATSASEKQEWTTYMIKYGKEQLEKTGKIPEKENAAVWTPNSEASICMNCRKTQFSLLKRKHHCRKCGSVVCKSCSSNKYLIVAVSPRPQRVCDTCYDKLTAVRPPIVIRPVPPRPPAIKTIGRPVSPLQHTDLPADLRAAHVPNSSPHLPGVQGSTATTGQDPAPPPTASPASSHLT</sequence>
<evidence type="ECO:0000256" key="2">
    <source>
        <dbReference type="ARBA" id="ARBA00022771"/>
    </source>
</evidence>
<organism evidence="8 9">
    <name type="scientific">Cordylochernes scorpioides</name>
    <dbReference type="NCBI Taxonomy" id="51811"/>
    <lineage>
        <taxon>Eukaryota</taxon>
        <taxon>Metazoa</taxon>
        <taxon>Ecdysozoa</taxon>
        <taxon>Arthropoda</taxon>
        <taxon>Chelicerata</taxon>
        <taxon>Arachnida</taxon>
        <taxon>Pseudoscorpiones</taxon>
        <taxon>Cheliferoidea</taxon>
        <taxon>Chernetidae</taxon>
        <taxon>Cordylochernes</taxon>
    </lineage>
</organism>
<dbReference type="SMART" id="SM00064">
    <property type="entry name" value="FYVE"/>
    <property type="match status" value="1"/>
</dbReference>
<keyword evidence="2 4" id="KW-0863">Zinc-finger</keyword>
<dbReference type="CDD" id="cd01218">
    <property type="entry name" value="PH_Phafin2-like"/>
    <property type="match status" value="1"/>
</dbReference>
<evidence type="ECO:0000259" key="6">
    <source>
        <dbReference type="PROSITE" id="PS50003"/>
    </source>
</evidence>
<accession>A0ABY6KY99</accession>
<gene>
    <name evidence="8" type="ORF">LAZ67_10000234</name>
</gene>
<dbReference type="SUPFAM" id="SSF57903">
    <property type="entry name" value="FYVE/PHD zinc finger"/>
    <property type="match status" value="1"/>
</dbReference>
<dbReference type="SUPFAM" id="SSF50729">
    <property type="entry name" value="PH domain-like"/>
    <property type="match status" value="1"/>
</dbReference>
<reference evidence="8 9" key="1">
    <citation type="submission" date="2022-01" db="EMBL/GenBank/DDBJ databases">
        <title>A chromosomal length assembly of Cordylochernes scorpioides.</title>
        <authorList>
            <person name="Zeh D."/>
            <person name="Zeh J."/>
        </authorList>
    </citation>
    <scope>NUCLEOTIDE SEQUENCE [LARGE SCALE GENOMIC DNA]</scope>
    <source>
        <strain evidence="8">IN4F17</strain>
        <tissue evidence="8">Whole Body</tissue>
    </source>
</reference>
<dbReference type="InterPro" id="IPR055251">
    <property type="entry name" value="SOS1_NGEF_PH"/>
</dbReference>
<dbReference type="InterPro" id="IPR013083">
    <property type="entry name" value="Znf_RING/FYVE/PHD"/>
</dbReference>
<dbReference type="Gene3D" id="2.30.29.30">
    <property type="entry name" value="Pleckstrin-homology domain (PH domain)/Phosphotyrosine-binding domain (PTB)"/>
    <property type="match status" value="1"/>
</dbReference>
<evidence type="ECO:0000313" key="9">
    <source>
        <dbReference type="Proteomes" id="UP001235939"/>
    </source>
</evidence>
<dbReference type="Gene3D" id="3.30.40.10">
    <property type="entry name" value="Zinc/RING finger domain, C3HC4 (zinc finger)"/>
    <property type="match status" value="1"/>
</dbReference>
<dbReference type="PANTHER" id="PTHR46280:SF3">
    <property type="entry name" value="PLECKSTRIN HOMOLOGY DOMAIN-CONTAINING FAMILY F MEMBER 1 HOMOLOG"/>
    <property type="match status" value="1"/>
</dbReference>
<dbReference type="InterPro" id="IPR011011">
    <property type="entry name" value="Znf_FYVE_PHD"/>
</dbReference>
<dbReference type="PROSITE" id="PS50003">
    <property type="entry name" value="PH_DOMAIN"/>
    <property type="match status" value="1"/>
</dbReference>
<keyword evidence="1" id="KW-0479">Metal-binding</keyword>
<feature type="region of interest" description="Disordered" evidence="5">
    <location>
        <begin position="257"/>
        <end position="294"/>
    </location>
</feature>